<gene>
    <name evidence="1" type="ORF">UR64_C0022G0007</name>
</gene>
<dbReference type="EMBL" id="LBPY01000022">
    <property type="protein sequence ID" value="KKP65647.1"/>
    <property type="molecule type" value="Genomic_DNA"/>
</dbReference>
<sequence>MGFKSFITKKALQMKGMSADQAEAIAKQLDENPEIAESLKALESNKEVKELFEKITKEIEEKKKAGTAEQYAAILVMNKYKAEIMKHREALAPLLSLMQK</sequence>
<evidence type="ECO:0000313" key="2">
    <source>
        <dbReference type="Proteomes" id="UP000034952"/>
    </source>
</evidence>
<proteinExistence type="predicted"/>
<protein>
    <submittedName>
        <fullName evidence="1">Uncharacterized protein</fullName>
    </submittedName>
</protein>
<accession>A0A0G0EE87</accession>
<organism evidence="1 2">
    <name type="scientific">Candidatus Nomurabacteria bacterium GW2011_GWE1_35_16</name>
    <dbReference type="NCBI Taxonomy" id="1618761"/>
    <lineage>
        <taxon>Bacteria</taxon>
        <taxon>Candidatus Nomuraibacteriota</taxon>
    </lineage>
</organism>
<dbReference type="Proteomes" id="UP000034952">
    <property type="component" value="Unassembled WGS sequence"/>
</dbReference>
<comment type="caution">
    <text evidence="1">The sequence shown here is derived from an EMBL/GenBank/DDBJ whole genome shotgun (WGS) entry which is preliminary data.</text>
</comment>
<reference evidence="1 2" key="1">
    <citation type="journal article" date="2015" name="Nature">
        <title>rRNA introns, odd ribosomes, and small enigmatic genomes across a large radiation of phyla.</title>
        <authorList>
            <person name="Brown C.T."/>
            <person name="Hug L.A."/>
            <person name="Thomas B.C."/>
            <person name="Sharon I."/>
            <person name="Castelle C.J."/>
            <person name="Singh A."/>
            <person name="Wilkins M.J."/>
            <person name="Williams K.H."/>
            <person name="Banfield J.F."/>
        </authorList>
    </citation>
    <scope>NUCLEOTIDE SEQUENCE [LARGE SCALE GENOMIC DNA]</scope>
</reference>
<name>A0A0G0EE87_9BACT</name>
<evidence type="ECO:0000313" key="1">
    <source>
        <dbReference type="EMBL" id="KKP65647.1"/>
    </source>
</evidence>
<dbReference type="AlphaFoldDB" id="A0A0G0EE87"/>